<evidence type="ECO:0000256" key="1">
    <source>
        <dbReference type="SAM" id="MobiDB-lite"/>
    </source>
</evidence>
<organism evidence="3 4">
    <name type="scientific">Stenotrophomonas forensis</name>
    <dbReference type="NCBI Taxonomy" id="2871169"/>
    <lineage>
        <taxon>Bacteria</taxon>
        <taxon>Pseudomonadati</taxon>
        <taxon>Pseudomonadota</taxon>
        <taxon>Gammaproteobacteria</taxon>
        <taxon>Lysobacterales</taxon>
        <taxon>Lysobacteraceae</taxon>
        <taxon>Stenotrophomonas</taxon>
        <taxon>Stenotrophomonas maltophilia group</taxon>
    </lineage>
</organism>
<dbReference type="SUPFAM" id="SSF81901">
    <property type="entry name" value="HCP-like"/>
    <property type="match status" value="1"/>
</dbReference>
<gene>
    <name evidence="3" type="ORF">K5L94_16070</name>
</gene>
<evidence type="ECO:0000256" key="2">
    <source>
        <dbReference type="SAM" id="SignalP"/>
    </source>
</evidence>
<protein>
    <submittedName>
        <fullName evidence="3">Sel1 repeat family protein</fullName>
    </submittedName>
</protein>
<keyword evidence="4" id="KW-1185">Reference proteome</keyword>
<dbReference type="Gene3D" id="1.25.40.10">
    <property type="entry name" value="Tetratricopeptide repeat domain"/>
    <property type="match status" value="1"/>
</dbReference>
<reference evidence="3 4" key="1">
    <citation type="submission" date="2021-08" db="EMBL/GenBank/DDBJ databases">
        <title>Stenotrophomonas forensis sp. nov., isolated from contaminated viral transport media.</title>
        <authorList>
            <person name="Nguyen S.V."/>
            <person name="Edwards D."/>
            <person name="Scott S."/>
            <person name="Doss J."/>
            <person name="Merid S."/>
            <person name="Zelaya E."/>
            <person name="Maza C."/>
            <person name="Mann M."/>
            <person name="Hamilton B."/>
            <person name="Blackwell R."/>
            <person name="Tran A."/>
            <person name="Hauser J."/>
        </authorList>
    </citation>
    <scope>NUCLEOTIDE SEQUENCE [LARGE SCALE GENOMIC DNA]</scope>
    <source>
        <strain evidence="3 4">DFS-20110405</strain>
    </source>
</reference>
<dbReference type="EMBL" id="CP082270">
    <property type="protein sequence ID" value="WDM62611.1"/>
    <property type="molecule type" value="Genomic_DNA"/>
</dbReference>
<feature type="signal peptide" evidence="2">
    <location>
        <begin position="1"/>
        <end position="23"/>
    </location>
</feature>
<evidence type="ECO:0000313" key="3">
    <source>
        <dbReference type="EMBL" id="WDM62611.1"/>
    </source>
</evidence>
<dbReference type="RefSeq" id="WP_053450415.1">
    <property type="nucleotide sequence ID" value="NZ_CP082270.1"/>
</dbReference>
<feature type="chain" id="PRO_5045622991" evidence="2">
    <location>
        <begin position="24"/>
        <end position="276"/>
    </location>
</feature>
<proteinExistence type="predicted"/>
<sequence>MKSRTSLLAPLLLALAVPVTSLAAPPAPQAPSALPSDPTEDPLLISAGFLNGHPDLRFRMLGMEKQRANDLQAAFGFFQRAGFYGDKVSQAMVAEMLWNGTGTAVNRPLAYAWMDLAAERGYKGFLELRERYWAALSEAERVQAVTEGEAVYARFGDAAAEPRLALAMRREQKRMTGSRTGFAGNVKILVPGPNGTTEQIDGTKFYDSRYWDPAQYRQWQDTIWSTPRVARVDVGSVTQLPAEPGRPSRIPEVAPQPDAPEPKTDDAQPQPIPEQH</sequence>
<dbReference type="Proteomes" id="UP001216828">
    <property type="component" value="Chromosome"/>
</dbReference>
<feature type="region of interest" description="Disordered" evidence="1">
    <location>
        <begin position="235"/>
        <end position="276"/>
    </location>
</feature>
<evidence type="ECO:0000313" key="4">
    <source>
        <dbReference type="Proteomes" id="UP001216828"/>
    </source>
</evidence>
<name>A0ABY7XY22_9GAMM</name>
<dbReference type="InterPro" id="IPR011990">
    <property type="entry name" value="TPR-like_helical_dom_sf"/>
</dbReference>
<accession>A0ABY7XY22</accession>
<keyword evidence="2" id="KW-0732">Signal</keyword>